<dbReference type="GO" id="GO:0003848">
    <property type="term" value="F:2-amino-4-hydroxy-6-hydroxymethyldihydropteridine diphosphokinase activity"/>
    <property type="evidence" value="ECO:0007669"/>
    <property type="project" value="UniProtKB-EC"/>
</dbReference>
<proteinExistence type="inferred from homology"/>
<protein>
    <recommendedName>
        <fullName evidence="4">2-amino-4-hydroxy-6-hydroxymethyldihydropteridine pyrophosphokinase</fullName>
        <ecNumber evidence="3">2.7.6.3</ecNumber>
    </recommendedName>
    <alternativeName>
        <fullName evidence="11">6-hydroxymethyl-7,8-dihydropterin pyrophosphokinase</fullName>
    </alternativeName>
    <alternativeName>
        <fullName evidence="12">7,8-dihydro-6-hydroxymethylpterin-pyrophosphokinase</fullName>
    </alternativeName>
</protein>
<comment type="caution">
    <text evidence="14">The sequence shown here is derived from an EMBL/GenBank/DDBJ whole genome shotgun (WGS) entry which is preliminary data.</text>
</comment>
<dbReference type="RefSeq" id="WP_111063964.1">
    <property type="nucleotide sequence ID" value="NZ_JBHUCU010000005.1"/>
</dbReference>
<evidence type="ECO:0000256" key="11">
    <source>
        <dbReference type="ARBA" id="ARBA00029766"/>
    </source>
</evidence>
<evidence type="ECO:0000256" key="2">
    <source>
        <dbReference type="ARBA" id="ARBA00005810"/>
    </source>
</evidence>
<dbReference type="EMBL" id="QKSB01000008">
    <property type="protein sequence ID" value="PZE16505.1"/>
    <property type="molecule type" value="Genomic_DNA"/>
</dbReference>
<sequence>MVAMKTVYVGVGTNLGNKFENIQQAIKELKLVGVKVLQTSNIFESPAWGFESTSSFYNIVLEIQTTLGPFQLLVELKGIELKMGRPPKVGIGYSSRLIDIDIIDYHGQEIQMQDLTIPHLHLAARNFVALPLLAIHPNYLLPTTQKKLSDSLKFDKASKGKFINMVPLINL</sequence>
<keyword evidence="7 14" id="KW-0418">Kinase</keyword>
<keyword evidence="15" id="KW-1185">Reference proteome</keyword>
<keyword evidence="9" id="KW-0289">Folate biosynthesis</keyword>
<evidence type="ECO:0000256" key="9">
    <source>
        <dbReference type="ARBA" id="ARBA00022909"/>
    </source>
</evidence>
<name>A0A2W1NB39_9FLAO</name>
<comment type="pathway">
    <text evidence="1">Cofactor biosynthesis; tetrahydrofolate biosynthesis; 2-amino-4-hydroxy-6-hydroxymethyl-7,8-dihydropteridine diphosphate from 7,8-dihydroneopterin triphosphate: step 4/4.</text>
</comment>
<keyword evidence="6" id="KW-0547">Nucleotide-binding</keyword>
<dbReference type="GO" id="GO:0016301">
    <property type="term" value="F:kinase activity"/>
    <property type="evidence" value="ECO:0007669"/>
    <property type="project" value="UniProtKB-KW"/>
</dbReference>
<evidence type="ECO:0000256" key="4">
    <source>
        <dbReference type="ARBA" id="ARBA00016218"/>
    </source>
</evidence>
<dbReference type="Proteomes" id="UP000249248">
    <property type="component" value="Unassembled WGS sequence"/>
</dbReference>
<feature type="domain" description="7,8-dihydro-6-hydroxymethylpterin-pyrophosphokinase" evidence="13">
    <location>
        <begin position="8"/>
        <end position="137"/>
    </location>
</feature>
<dbReference type="OrthoDB" id="9776634at2"/>
<evidence type="ECO:0000313" key="14">
    <source>
        <dbReference type="EMBL" id="PZE16505.1"/>
    </source>
</evidence>
<comment type="function">
    <text evidence="10">Catalyzes the transfer of pyrophosphate from adenosine triphosphate (ATP) to 6-hydroxymethyl-7,8-dihydropterin, an enzymatic step in folate biosynthesis pathway.</text>
</comment>
<dbReference type="SUPFAM" id="SSF55083">
    <property type="entry name" value="6-hydroxymethyl-7,8-dihydropterin pyrophosphokinase, HPPK"/>
    <property type="match status" value="1"/>
</dbReference>
<dbReference type="NCBIfam" id="TIGR01498">
    <property type="entry name" value="folK"/>
    <property type="match status" value="1"/>
</dbReference>
<dbReference type="PANTHER" id="PTHR43071:SF1">
    <property type="entry name" value="2-AMINO-4-HYDROXY-6-HYDROXYMETHYLDIHYDROPTERIDINE PYROPHOSPHOKINASE"/>
    <property type="match status" value="1"/>
</dbReference>
<evidence type="ECO:0000256" key="5">
    <source>
        <dbReference type="ARBA" id="ARBA00022679"/>
    </source>
</evidence>
<evidence type="ECO:0000259" key="13">
    <source>
        <dbReference type="Pfam" id="PF01288"/>
    </source>
</evidence>
<dbReference type="CDD" id="cd00483">
    <property type="entry name" value="HPPK"/>
    <property type="match status" value="1"/>
</dbReference>
<dbReference type="UniPathway" id="UPA00077">
    <property type="reaction ID" value="UER00155"/>
</dbReference>
<dbReference type="GO" id="GO:0005524">
    <property type="term" value="F:ATP binding"/>
    <property type="evidence" value="ECO:0007669"/>
    <property type="project" value="UniProtKB-KW"/>
</dbReference>
<dbReference type="InterPro" id="IPR035907">
    <property type="entry name" value="Hppk_sf"/>
</dbReference>
<dbReference type="AlphaFoldDB" id="A0A2W1NB39"/>
<dbReference type="EC" id="2.7.6.3" evidence="3"/>
<comment type="similarity">
    <text evidence="2">Belongs to the HPPK family.</text>
</comment>
<keyword evidence="5" id="KW-0808">Transferase</keyword>
<dbReference type="GO" id="GO:0046654">
    <property type="term" value="P:tetrahydrofolate biosynthetic process"/>
    <property type="evidence" value="ECO:0007669"/>
    <property type="project" value="UniProtKB-UniPathway"/>
</dbReference>
<evidence type="ECO:0000256" key="10">
    <source>
        <dbReference type="ARBA" id="ARBA00029409"/>
    </source>
</evidence>
<evidence type="ECO:0000313" key="15">
    <source>
        <dbReference type="Proteomes" id="UP000249248"/>
    </source>
</evidence>
<evidence type="ECO:0000256" key="1">
    <source>
        <dbReference type="ARBA" id="ARBA00005051"/>
    </source>
</evidence>
<evidence type="ECO:0000256" key="7">
    <source>
        <dbReference type="ARBA" id="ARBA00022777"/>
    </source>
</evidence>
<dbReference type="GO" id="GO:0046656">
    <property type="term" value="P:folic acid biosynthetic process"/>
    <property type="evidence" value="ECO:0007669"/>
    <property type="project" value="UniProtKB-KW"/>
</dbReference>
<dbReference type="InterPro" id="IPR000550">
    <property type="entry name" value="Hppk"/>
</dbReference>
<dbReference type="Pfam" id="PF01288">
    <property type="entry name" value="HPPK"/>
    <property type="match status" value="1"/>
</dbReference>
<evidence type="ECO:0000256" key="8">
    <source>
        <dbReference type="ARBA" id="ARBA00022840"/>
    </source>
</evidence>
<evidence type="ECO:0000256" key="12">
    <source>
        <dbReference type="ARBA" id="ARBA00033413"/>
    </source>
</evidence>
<gene>
    <name evidence="14" type="primary">folK</name>
    <name evidence="14" type="ORF">DNU06_13240</name>
</gene>
<organism evidence="14 15">
    <name type="scientific">Putridiphycobacter roseus</name>
    <dbReference type="NCBI Taxonomy" id="2219161"/>
    <lineage>
        <taxon>Bacteria</taxon>
        <taxon>Pseudomonadati</taxon>
        <taxon>Bacteroidota</taxon>
        <taxon>Flavobacteriia</taxon>
        <taxon>Flavobacteriales</taxon>
        <taxon>Crocinitomicaceae</taxon>
        <taxon>Putridiphycobacter</taxon>
    </lineage>
</organism>
<reference evidence="14 15" key="1">
    <citation type="submission" date="2018-06" db="EMBL/GenBank/DDBJ databases">
        <title>The draft genome sequence of Crocinitomix sp. SM1701.</title>
        <authorList>
            <person name="Zhang X."/>
        </authorList>
    </citation>
    <scope>NUCLEOTIDE SEQUENCE [LARGE SCALE GENOMIC DNA]</scope>
    <source>
        <strain evidence="14 15">SM1701</strain>
    </source>
</reference>
<keyword evidence="8" id="KW-0067">ATP-binding</keyword>
<evidence type="ECO:0000256" key="3">
    <source>
        <dbReference type="ARBA" id="ARBA00013253"/>
    </source>
</evidence>
<dbReference type="Gene3D" id="3.30.70.560">
    <property type="entry name" value="7,8-Dihydro-6-hydroxymethylpterin-pyrophosphokinase HPPK"/>
    <property type="match status" value="1"/>
</dbReference>
<accession>A0A2W1NB39</accession>
<evidence type="ECO:0000256" key="6">
    <source>
        <dbReference type="ARBA" id="ARBA00022741"/>
    </source>
</evidence>
<dbReference type="PANTHER" id="PTHR43071">
    <property type="entry name" value="2-AMINO-4-HYDROXY-6-HYDROXYMETHYLDIHYDROPTERIDINE PYROPHOSPHOKINASE"/>
    <property type="match status" value="1"/>
</dbReference>